<organism evidence="1">
    <name type="scientific">Bosea sp. NBC_00436</name>
    <dbReference type="NCBI Taxonomy" id="2969620"/>
    <lineage>
        <taxon>Bacteria</taxon>
        <taxon>Pseudomonadati</taxon>
        <taxon>Pseudomonadota</taxon>
        <taxon>Alphaproteobacteria</taxon>
        <taxon>Hyphomicrobiales</taxon>
        <taxon>Boseaceae</taxon>
        <taxon>Bosea</taxon>
    </lineage>
</organism>
<proteinExistence type="predicted"/>
<accession>A0A9E8CT37</accession>
<evidence type="ECO:0000313" key="1">
    <source>
        <dbReference type="EMBL" id="UZF88303.1"/>
    </source>
</evidence>
<protein>
    <submittedName>
        <fullName evidence="1">Uncharacterized protein</fullName>
    </submittedName>
</protein>
<name>A0A9E8CT37_9HYPH</name>
<gene>
    <name evidence="1" type="ORF">NWE54_05820</name>
</gene>
<dbReference type="EMBL" id="CP102774">
    <property type="protein sequence ID" value="UZF88303.1"/>
    <property type="molecule type" value="Genomic_DNA"/>
</dbReference>
<reference evidence="1" key="1">
    <citation type="submission" date="2022-08" db="EMBL/GenBank/DDBJ databases">
        <title>Complete Genome Sequences of 2 Bosea sp. soil isolates.</title>
        <authorList>
            <person name="Alvarez Arevalo M."/>
            <person name="Sterndorff E.B."/>
            <person name="Faurdal D."/>
            <person name="Joergensen T.S."/>
            <person name="Weber T."/>
        </authorList>
    </citation>
    <scope>NUCLEOTIDE SEQUENCE</scope>
    <source>
        <strain evidence="1">NBC_00436</strain>
    </source>
</reference>
<dbReference type="AlphaFoldDB" id="A0A9E8CT37"/>
<sequence>MSDQIQILEDELAVRLFRVPDRAFGSRPPARRWCLMPRTL</sequence>